<dbReference type="GO" id="GO:0043495">
    <property type="term" value="F:protein-membrane adaptor activity"/>
    <property type="evidence" value="ECO:0007669"/>
    <property type="project" value="TreeGrafter"/>
</dbReference>
<dbReference type="InterPro" id="IPR001878">
    <property type="entry name" value="Znf_CCHC"/>
</dbReference>
<keyword evidence="7" id="KW-0677">Repeat</keyword>
<feature type="compositionally biased region" description="Gly residues" evidence="17">
    <location>
        <begin position="1830"/>
        <end position="1842"/>
    </location>
</feature>
<protein>
    <recommendedName>
        <fullName evidence="4">Autophagy-related protein 2</fullName>
    </recommendedName>
</protein>
<evidence type="ECO:0000256" key="1">
    <source>
        <dbReference type="ARBA" id="ARBA00004406"/>
    </source>
</evidence>
<evidence type="ECO:0000256" key="2">
    <source>
        <dbReference type="ARBA" id="ARBA00004623"/>
    </source>
</evidence>
<evidence type="ECO:0000256" key="14">
    <source>
        <dbReference type="ARBA" id="ARBA00024479"/>
    </source>
</evidence>
<keyword evidence="20" id="KW-1185">Reference proteome</keyword>
<keyword evidence="11" id="KW-0072">Autophagy</keyword>
<dbReference type="GO" id="GO:0061709">
    <property type="term" value="P:reticulophagy"/>
    <property type="evidence" value="ECO:0007669"/>
    <property type="project" value="TreeGrafter"/>
</dbReference>
<reference evidence="19" key="1">
    <citation type="submission" date="2020-12" db="EMBL/GenBank/DDBJ databases">
        <title>Metabolic potential, ecology and presence of endohyphal bacteria is reflected in genomic diversity of Mucoromycotina.</title>
        <authorList>
            <person name="Muszewska A."/>
            <person name="Okrasinska A."/>
            <person name="Steczkiewicz K."/>
            <person name="Drgas O."/>
            <person name="Orlowska M."/>
            <person name="Perlinska-Lenart U."/>
            <person name="Aleksandrzak-Piekarczyk T."/>
            <person name="Szatraj K."/>
            <person name="Zielenkiewicz U."/>
            <person name="Pilsyk S."/>
            <person name="Malc E."/>
            <person name="Mieczkowski P."/>
            <person name="Kruszewska J.S."/>
            <person name="Biernat P."/>
            <person name="Pawlowska J."/>
        </authorList>
    </citation>
    <scope>NUCLEOTIDE SEQUENCE</scope>
    <source>
        <strain evidence="19">WA0000017839</strain>
    </source>
</reference>
<name>A0A8H7QX76_9FUNG</name>
<feature type="compositionally biased region" description="Basic and acidic residues" evidence="17">
    <location>
        <begin position="1768"/>
        <end position="1779"/>
    </location>
</feature>
<feature type="domain" description="CCHC-type" evidence="18">
    <location>
        <begin position="1911"/>
        <end position="1927"/>
    </location>
</feature>
<dbReference type="PROSITE" id="PS50158">
    <property type="entry name" value="ZF_CCHC"/>
    <property type="match status" value="2"/>
</dbReference>
<organism evidence="19 20">
    <name type="scientific">Mucor saturninus</name>
    <dbReference type="NCBI Taxonomy" id="64648"/>
    <lineage>
        <taxon>Eukaryota</taxon>
        <taxon>Fungi</taxon>
        <taxon>Fungi incertae sedis</taxon>
        <taxon>Mucoromycota</taxon>
        <taxon>Mucoromycotina</taxon>
        <taxon>Mucoromycetes</taxon>
        <taxon>Mucorales</taxon>
        <taxon>Mucorineae</taxon>
        <taxon>Mucoraceae</taxon>
        <taxon>Mucor</taxon>
    </lineage>
</organism>
<comment type="catalytic activity">
    <reaction evidence="14">
        <text>a 1,2-diacyl-sn-glycero-3-phospho-L-serine(in) = a 1,2-diacyl-sn-glycero-3-phospho-L-serine(out)</text>
        <dbReference type="Rhea" id="RHEA:38663"/>
        <dbReference type="ChEBI" id="CHEBI:57262"/>
    </reaction>
</comment>
<dbReference type="GO" id="GO:0005789">
    <property type="term" value="C:endoplasmic reticulum membrane"/>
    <property type="evidence" value="ECO:0007669"/>
    <property type="project" value="UniProtKB-SubCell"/>
</dbReference>
<dbReference type="Gene3D" id="4.10.60.10">
    <property type="entry name" value="Zinc finger, CCHC-type"/>
    <property type="match status" value="2"/>
</dbReference>
<evidence type="ECO:0000259" key="18">
    <source>
        <dbReference type="PROSITE" id="PS50158"/>
    </source>
</evidence>
<dbReference type="GO" id="GO:0000422">
    <property type="term" value="P:autophagy of mitochondrion"/>
    <property type="evidence" value="ECO:0007669"/>
    <property type="project" value="TreeGrafter"/>
</dbReference>
<dbReference type="InterPro" id="IPR036875">
    <property type="entry name" value="Znf_CCHC_sf"/>
</dbReference>
<evidence type="ECO:0000256" key="10">
    <source>
        <dbReference type="ARBA" id="ARBA00022833"/>
    </source>
</evidence>
<feature type="domain" description="CCHC-type" evidence="18">
    <location>
        <begin position="1862"/>
        <end position="1877"/>
    </location>
</feature>
<keyword evidence="12" id="KW-0445">Lipid transport</keyword>
<dbReference type="GO" id="GO:0003676">
    <property type="term" value="F:nucleic acid binding"/>
    <property type="evidence" value="ECO:0007669"/>
    <property type="project" value="InterPro"/>
</dbReference>
<evidence type="ECO:0000256" key="9">
    <source>
        <dbReference type="ARBA" id="ARBA00022824"/>
    </source>
</evidence>
<dbReference type="GO" id="GO:0008270">
    <property type="term" value="F:zinc ion binding"/>
    <property type="evidence" value="ECO:0007669"/>
    <property type="project" value="UniProtKB-KW"/>
</dbReference>
<evidence type="ECO:0000313" key="20">
    <source>
        <dbReference type="Proteomes" id="UP000603453"/>
    </source>
</evidence>
<evidence type="ECO:0000313" key="19">
    <source>
        <dbReference type="EMBL" id="KAG2199945.1"/>
    </source>
</evidence>
<evidence type="ECO:0000256" key="6">
    <source>
        <dbReference type="ARBA" id="ARBA00022723"/>
    </source>
</evidence>
<dbReference type="GO" id="GO:0034727">
    <property type="term" value="P:piecemeal microautophagy of the nucleus"/>
    <property type="evidence" value="ECO:0007669"/>
    <property type="project" value="TreeGrafter"/>
</dbReference>
<dbReference type="GO" id="GO:0061723">
    <property type="term" value="P:glycophagy"/>
    <property type="evidence" value="ECO:0007669"/>
    <property type="project" value="TreeGrafter"/>
</dbReference>
<evidence type="ECO:0000256" key="11">
    <source>
        <dbReference type="ARBA" id="ARBA00023006"/>
    </source>
</evidence>
<dbReference type="EMBL" id="JAEPRD010000090">
    <property type="protein sequence ID" value="KAG2199945.1"/>
    <property type="molecule type" value="Genomic_DNA"/>
</dbReference>
<dbReference type="Proteomes" id="UP000603453">
    <property type="component" value="Unassembled WGS sequence"/>
</dbReference>
<comment type="similarity">
    <text evidence="3">Belongs to the ATG2 family.</text>
</comment>
<dbReference type="SMART" id="SM00343">
    <property type="entry name" value="ZnF_C2HC"/>
    <property type="match status" value="4"/>
</dbReference>
<proteinExistence type="inferred from homology"/>
<dbReference type="GO" id="GO:0034045">
    <property type="term" value="C:phagophore assembly site membrane"/>
    <property type="evidence" value="ECO:0007669"/>
    <property type="project" value="UniProtKB-SubCell"/>
</dbReference>
<evidence type="ECO:0000256" key="15">
    <source>
        <dbReference type="ARBA" id="ARBA00024615"/>
    </source>
</evidence>
<keyword evidence="10" id="KW-0862">Zinc</keyword>
<evidence type="ECO:0000256" key="12">
    <source>
        <dbReference type="ARBA" id="ARBA00023055"/>
    </source>
</evidence>
<evidence type="ECO:0000256" key="3">
    <source>
        <dbReference type="ARBA" id="ARBA00009714"/>
    </source>
</evidence>
<dbReference type="OrthoDB" id="18982at2759"/>
<comment type="catalytic activity">
    <reaction evidence="15">
        <text>a 1,2-diacyl-sn-glycero-3-phosphoethanolamine(in) = a 1,2-diacyl-sn-glycero-3-phosphoethanolamine(out)</text>
        <dbReference type="Rhea" id="RHEA:38895"/>
        <dbReference type="ChEBI" id="CHEBI:64612"/>
    </reaction>
</comment>
<keyword evidence="13" id="KW-0472">Membrane</keyword>
<dbReference type="GO" id="GO:0000045">
    <property type="term" value="P:autophagosome assembly"/>
    <property type="evidence" value="ECO:0007669"/>
    <property type="project" value="TreeGrafter"/>
</dbReference>
<keyword evidence="8 16" id="KW-0863">Zinc-finger</keyword>
<evidence type="ECO:0000256" key="13">
    <source>
        <dbReference type="ARBA" id="ARBA00023136"/>
    </source>
</evidence>
<dbReference type="GO" id="GO:0032266">
    <property type="term" value="F:phosphatidylinositol-3-phosphate binding"/>
    <property type="evidence" value="ECO:0007669"/>
    <property type="project" value="TreeGrafter"/>
</dbReference>
<dbReference type="SUPFAM" id="SSF57756">
    <property type="entry name" value="Retrovirus zinc finger-like domains"/>
    <property type="match status" value="2"/>
</dbReference>
<keyword evidence="9" id="KW-0256">Endoplasmic reticulum</keyword>
<dbReference type="InterPro" id="IPR026849">
    <property type="entry name" value="ATG2"/>
</dbReference>
<feature type="region of interest" description="Disordered" evidence="17">
    <location>
        <begin position="1231"/>
        <end position="1252"/>
    </location>
</feature>
<evidence type="ECO:0000256" key="8">
    <source>
        <dbReference type="ARBA" id="ARBA00022771"/>
    </source>
</evidence>
<keyword evidence="5" id="KW-0813">Transport</keyword>
<evidence type="ECO:0000256" key="17">
    <source>
        <dbReference type="SAM" id="MobiDB-lite"/>
    </source>
</evidence>
<comment type="subcellular location">
    <subcellularLocation>
        <location evidence="1">Endoplasmic reticulum membrane</location>
        <topology evidence="1">Peripheral membrane protein</topology>
    </subcellularLocation>
    <subcellularLocation>
        <location evidence="2">Preautophagosomal structure membrane</location>
        <topology evidence="2">Peripheral membrane protein</topology>
    </subcellularLocation>
</comment>
<feature type="region of interest" description="Disordered" evidence="17">
    <location>
        <begin position="1759"/>
        <end position="1852"/>
    </location>
</feature>
<dbReference type="PANTHER" id="PTHR13190:SF1">
    <property type="entry name" value="AUTOPHAGY-RELATED 2, ISOFORM A"/>
    <property type="match status" value="1"/>
</dbReference>
<feature type="region of interest" description="Disordered" evidence="17">
    <location>
        <begin position="1152"/>
        <end position="1185"/>
    </location>
</feature>
<accession>A0A8H7QX76</accession>
<evidence type="ECO:0000256" key="7">
    <source>
        <dbReference type="ARBA" id="ARBA00022737"/>
    </source>
</evidence>
<dbReference type="GO" id="GO:0006869">
    <property type="term" value="P:lipid transport"/>
    <property type="evidence" value="ECO:0007669"/>
    <property type="project" value="UniProtKB-KW"/>
</dbReference>
<gene>
    <name evidence="19" type="ORF">INT47_009271</name>
</gene>
<sequence>MKAWEYLSGWTNFSLPNNIQKRLYKFLLRKAIGQFLQNELDLENFDIGLMNGSVELRDLDLNLQTLNKLLNDTPFILEEGKVACINATIPWTTLWSGDISLKIQGLHLALRPIKNKPKMDDSSPSTPTHEEPFMSSSLHFADDFLKTEIEGEQTQELHESIQKSFHTDLQDADMEGLQVLTKVIDKMLAKIKIDIVDTLIRIRHQSAVPLVPADSPLEREYHLDICIPRLSYYDETPEFNSPTTTTAEQHHMAESSILLPPTNNETIKFITLTSPEIWLHYSPSIYTLQTQSETTLGEEYDDDDDDELNQTEFFDTEADSIYGYQEMSGSITPKGYPSPPYKALLFTTMNKRTHLRMKLRPSLDDSSLLPIKQVDFLVTHMRATLTPLQVAFFIDLLDTMSLDGQPARPQNTANPTTDPLLDDLDAYTTYTPPTLLDLSHPERKIKIILSLIELYILADDDHVRDWKVPYKDRSHIKFAMEGTNVRIQQFPQGNATLDTKILNIVLDEWIKRPKEKPASSPAATLDEEIIVEIQAFKIQIDPRIIDRFDSYLNGINAVQKRKEESRQFEFQHHHQKERRPSVFDDLKQQGVQRKVRVRCAFIRILLFVPDMSQTSTREEFNDTFHASQLSIDVKKPVAHYSNSTTDAPHLGQQQHENKMRPTKIHLDLNYVNVFMQQGNTAETWFTAKTGQGKKLFSEGALCPTIEIIIMQNDSIHPTAGSARRSTYFGAGSDIPSNLFHFLNRNENFDGEQKLHIPMEDQSESAMIFKQSTMETSMFMINCHLPQTNMNLTKSIWDKVQLIQNDLLLWQPKFLLQQQQQQQHMDDLSSSMHSSSIMSQSHERLHPPRHFHTFPVHQESIKQKTLASIQAVMSNGVWDIHTSDIDHYRFQFSEFRYFAAIKHLGMNENMTTLDIEELSLTDISDPIQPIPLIYKTLPKTIHPKKESSMLSLFSKLTSYPDVNRIEKETSIVACNLCWKFTPDIDFINHILDFQKVPQEMVFIDPPTQYIKIFAHILETSIDYDLAKSPSRVILILDGVQVITNILAGQPFIDIKTCVQTIELCMMDDIKDLVKSDRLIGKTCDARKYWTTLGFANLLTLLNIEVFVKLKLDEHAVGPTTEIELLSTDIGMDSSTDSFQSLLNLVTFCANHGDEDIRDDSSPPPPPPAAAAKKTPYRPHQTRPGSDLLASLDENAFRTSPTCSNISPPTLIEAPDMEEFSYVEEFYKSGGEQSSSILIQPSRPPTKPRRKQHRIRTAEDIIRVLVSPDLSEEVDPFQIVDDYFGIEKKVHEPKSAVDINQAVLSLRVSNVNFCWKLYDGYTWEYVRLEMASKQQQDGFGQEDKKTRDDAHMEIKLDSISLEFDLLPPLQPGTALYFHGSIKEIEIIDNIKTSNWKKFLGYMRPPTKDEPRELDACMLDIEFISLRPVLDDPQEEFRLKVKTLPLRLYVDHDALNFLVKYFTFDKSLLLSTVAANDAIARNNKVFSEKEETGMFFQYVDIHPMTLKVDYKPKYINYGNIKEGQYAELVNLFHLDGAEMSLSHVKLTGIKGMDGLLDRLGQEWLPHIKNTQVTNMVSGVSPIRSIVNLSNGVADLVLLPIRQYRKDGRLIKGLQRGTSSFARATAIEAIKLSSRVATGTQVILEHADGFFASPSTTGFTDEEEGVAVDQHFVFTDIYGVDVPTEDTSVVEDTELGLTADTIFAVPVEDDPKKKNASSVIRAVPVAVLKPMIGLTGAFQSILTGLRNSIDPVMRLQSEDSDGGFNVTPLVPRNKEEGGFKDRGFGGSGFTGGDRGGFGGDRGGRGGARGGGRGGRGGDRGGFRGGRGGGDRGGFRGGRGGGGAGGFKRGRDDDFGGDNKRRTGDVCFACRKPGHTVNRCPENKEHANICYNCGTTEHSLKECKRPRKGRELPYAKCYVCNQDGHLSGQCPKNERGLYPNGGSCVICQQVDHYAKDCPVTKEEAGTTSVGMINLDQGADDDDYHIFAEEKQKIAEEKRQEKKMDAIKKSLPVASSPMKKKVVKF</sequence>
<evidence type="ECO:0000256" key="4">
    <source>
        <dbReference type="ARBA" id="ARBA00018070"/>
    </source>
</evidence>
<evidence type="ECO:0000256" key="16">
    <source>
        <dbReference type="PROSITE-ProRule" id="PRU00047"/>
    </source>
</evidence>
<dbReference type="PANTHER" id="PTHR13190">
    <property type="entry name" value="AUTOPHAGY-RELATED 2, ISOFORM A"/>
    <property type="match status" value="1"/>
</dbReference>
<keyword evidence="6" id="KW-0479">Metal-binding</keyword>
<evidence type="ECO:0000256" key="5">
    <source>
        <dbReference type="ARBA" id="ARBA00022448"/>
    </source>
</evidence>
<comment type="caution">
    <text evidence="19">The sequence shown here is derived from an EMBL/GenBank/DDBJ whole genome shotgun (WGS) entry which is preliminary data.</text>
</comment>
<feature type="compositionally biased region" description="Gly residues" evidence="17">
    <location>
        <begin position="1780"/>
        <end position="1810"/>
    </location>
</feature>
<dbReference type="GO" id="GO:0061908">
    <property type="term" value="C:phagophore"/>
    <property type="evidence" value="ECO:0007669"/>
    <property type="project" value="TreeGrafter"/>
</dbReference>
<dbReference type="FunFam" id="4.10.60.10:FF:000091">
    <property type="entry name" value="Zinc finger CCHC-type-containing 9"/>
    <property type="match status" value="1"/>
</dbReference>
<dbReference type="Pfam" id="PF13329">
    <property type="entry name" value="ATG2_CAD"/>
    <property type="match status" value="3"/>
</dbReference>